<dbReference type="Pfam" id="PF04199">
    <property type="entry name" value="Cyclase"/>
    <property type="match status" value="1"/>
</dbReference>
<reference evidence="1" key="1">
    <citation type="submission" date="2016-04" db="EMBL/GenBank/DDBJ databases">
        <authorList>
            <person name="Evans L.H."/>
            <person name="Alamgir A."/>
            <person name="Owens N."/>
            <person name="Weber N.D."/>
            <person name="Virtaneva K."/>
            <person name="Barbian K."/>
            <person name="Babar A."/>
            <person name="Rosenke K."/>
        </authorList>
    </citation>
    <scope>NUCLEOTIDE SEQUENCE</scope>
    <source>
        <strain evidence="1">86</strain>
    </source>
</reference>
<dbReference type="AlphaFoldDB" id="A0A212KIC2"/>
<dbReference type="SUPFAM" id="SSF102198">
    <property type="entry name" value="Putative cyclase"/>
    <property type="match status" value="1"/>
</dbReference>
<dbReference type="GO" id="GO:0019441">
    <property type="term" value="P:L-tryptophan catabolic process to kynurenine"/>
    <property type="evidence" value="ECO:0007669"/>
    <property type="project" value="InterPro"/>
</dbReference>
<dbReference type="Gene3D" id="3.50.30.50">
    <property type="entry name" value="Putative cyclase"/>
    <property type="match status" value="1"/>
</dbReference>
<accession>A0A212KIC2</accession>
<name>A0A212KIC2_9FIRM</name>
<proteinExistence type="predicted"/>
<dbReference type="EMBL" id="FLUN01000001">
    <property type="protein sequence ID" value="SBW11486.1"/>
    <property type="molecule type" value="Genomic_DNA"/>
</dbReference>
<dbReference type="PANTHER" id="PTHR31118:SF12">
    <property type="entry name" value="CYCLASE-LIKE PROTEIN 2"/>
    <property type="match status" value="1"/>
</dbReference>
<gene>
    <name evidence="1" type="ORF">KL86CLO1_13290</name>
</gene>
<dbReference type="PANTHER" id="PTHR31118">
    <property type="entry name" value="CYCLASE-LIKE PROTEIN 2"/>
    <property type="match status" value="1"/>
</dbReference>
<organism evidence="1">
    <name type="scientific">uncultured Eubacteriales bacterium</name>
    <dbReference type="NCBI Taxonomy" id="172733"/>
    <lineage>
        <taxon>Bacteria</taxon>
        <taxon>Bacillati</taxon>
        <taxon>Bacillota</taxon>
        <taxon>Clostridia</taxon>
        <taxon>Eubacteriales</taxon>
        <taxon>environmental samples</taxon>
    </lineage>
</organism>
<evidence type="ECO:0000313" key="1">
    <source>
        <dbReference type="EMBL" id="SBW11486.1"/>
    </source>
</evidence>
<dbReference type="GO" id="GO:0004061">
    <property type="term" value="F:arylformamidase activity"/>
    <property type="evidence" value="ECO:0007669"/>
    <property type="project" value="InterPro"/>
</dbReference>
<sequence>MRVIDLTHMIAPGMPVYPGTEGPRFVPANSYEKDGFRETALTLYTHTGTHMDPPAHLFPGGTTLDRFPASQFVGSACVIDCSGLGEGSRIALEHIERRRALADQADFLLFRTGWDRHWGTERYFGDYPCIDEGVADFVLANGKKGLGLDTVGLDPIMDANLTLHKKLFQTGELVVIENLKDLRLLGSGLFTLCALPLHHQNADGAPARVVGILEE</sequence>
<dbReference type="InterPro" id="IPR037175">
    <property type="entry name" value="KFase_sf"/>
</dbReference>
<dbReference type="InterPro" id="IPR007325">
    <property type="entry name" value="KFase/CYL"/>
</dbReference>
<protein>
    <submittedName>
        <fullName evidence="1">Cyclase family protein</fullName>
    </submittedName>
</protein>